<dbReference type="AlphaFoldDB" id="A0A9Q5JFX6"/>
<sequence>MDSTFTYKCPNCDGPLKFNPKDQLFHCEYCLNTYTEEELDRYDKARKINEATKSSNEEVNNSANNESDNEAHDNIEADVNQNTQVDDKKIDSDTGKTVEEEQVMEVFNCSNCGAQIVTDSTTAATYCYYCHNPVVLTGRVSGKYMPDKILPFKIEKDEAIETFLSLTTKKRFIPKNFFNKKQISLMTGVYFPYWVIKARIEGQVETIGYQYRIWTVGDIEYTETKEFMAERQGSIVFRDMVKNALEKNTKQGFVEAVQPYELGESIPFKSQYLAGFQAEKRDIEYGQMNDKVKDELGKYSGTIMRETVADYDSLKRYQADMELSAIRTEYTLLPVWLLTYQSNDKSKKVYYYAMNGQTGKVSGDFPIDYKKFIYIALAVFALATLVGLYLGGNIG</sequence>
<dbReference type="RefSeq" id="WP_070787734.1">
    <property type="nucleotide sequence ID" value="NZ_MKIQ01000027.1"/>
</dbReference>
<keyword evidence="2" id="KW-0472">Membrane</keyword>
<keyword evidence="2" id="KW-0812">Transmembrane</keyword>
<feature type="transmembrane region" description="Helical" evidence="2">
    <location>
        <begin position="372"/>
        <end position="391"/>
    </location>
</feature>
<feature type="compositionally biased region" description="Basic and acidic residues" evidence="1">
    <location>
        <begin position="85"/>
        <end position="95"/>
    </location>
</feature>
<keyword evidence="4" id="KW-1185">Reference proteome</keyword>
<evidence type="ECO:0000256" key="2">
    <source>
        <dbReference type="SAM" id="Phobius"/>
    </source>
</evidence>
<keyword evidence="3" id="KW-0067">ATP-binding</keyword>
<keyword evidence="3" id="KW-0547">Nucleotide-binding</keyword>
<comment type="caution">
    <text evidence="3">The sequence shown here is derived from an EMBL/GenBank/DDBJ whole genome shotgun (WGS) entry which is preliminary data.</text>
</comment>
<feature type="region of interest" description="Disordered" evidence="1">
    <location>
        <begin position="76"/>
        <end position="95"/>
    </location>
</feature>
<dbReference type="GO" id="GO:0005524">
    <property type="term" value="F:ATP binding"/>
    <property type="evidence" value="ECO:0007669"/>
    <property type="project" value="UniProtKB-KW"/>
</dbReference>
<gene>
    <name evidence="3" type="ORF">BG262_02015</name>
</gene>
<reference evidence="4" key="1">
    <citation type="submission" date="2016-09" db="EMBL/GenBank/DDBJ databases">
        <title>Draft genome sequence of a novel species of the family Streptococcaceae isolated from flowers.</title>
        <authorList>
            <person name="Chuah L.-O."/>
            <person name="Yap K.-P."/>
            <person name="Thong K.L."/>
            <person name="Liong M.T."/>
            <person name="Ahmad R."/>
            <person name="Rusul G."/>
        </authorList>
    </citation>
    <scope>NUCLEOTIDE SEQUENCE [LARGE SCALE GENOMIC DNA]</scope>
    <source>
        <strain evidence="4">HibF3</strain>
    </source>
</reference>
<dbReference type="EMBL" id="MKIQ01000027">
    <property type="protein sequence ID" value="OFI46601.1"/>
    <property type="molecule type" value="Genomic_DNA"/>
</dbReference>
<keyword evidence="2" id="KW-1133">Transmembrane helix</keyword>
<dbReference type="Gene3D" id="2.20.28.30">
    <property type="entry name" value="RNA polymerase ii, chain L"/>
    <property type="match status" value="1"/>
</dbReference>
<evidence type="ECO:0000313" key="3">
    <source>
        <dbReference type="EMBL" id="OFI46601.1"/>
    </source>
</evidence>
<organism evidence="3 4">
    <name type="scientific">Floricoccus penangensis</name>
    <dbReference type="NCBI Taxonomy" id="1859475"/>
    <lineage>
        <taxon>Bacteria</taxon>
        <taxon>Bacillati</taxon>
        <taxon>Bacillota</taxon>
        <taxon>Bacilli</taxon>
        <taxon>Lactobacillales</taxon>
        <taxon>Streptococcaceae</taxon>
        <taxon>Floricoccus</taxon>
    </lineage>
</organism>
<protein>
    <submittedName>
        <fullName evidence="3">ATP-binding protein</fullName>
    </submittedName>
</protein>
<name>A0A9Q5JFX6_9LACT</name>
<evidence type="ECO:0000313" key="4">
    <source>
        <dbReference type="Proteomes" id="UP000177273"/>
    </source>
</evidence>
<feature type="region of interest" description="Disordered" evidence="1">
    <location>
        <begin position="50"/>
        <end position="70"/>
    </location>
</feature>
<evidence type="ECO:0000256" key="1">
    <source>
        <dbReference type="SAM" id="MobiDB-lite"/>
    </source>
</evidence>
<accession>A0A9Q5JFX6</accession>
<dbReference type="OrthoDB" id="3182597at2"/>
<feature type="compositionally biased region" description="Low complexity" evidence="1">
    <location>
        <begin position="57"/>
        <end position="66"/>
    </location>
</feature>
<dbReference type="Proteomes" id="UP000177273">
    <property type="component" value="Unassembled WGS sequence"/>
</dbReference>
<proteinExistence type="predicted"/>